<reference evidence="5 6" key="1">
    <citation type="submission" date="2019-03" db="EMBL/GenBank/DDBJ databases">
        <title>Genomic Encyclopedia of Archaeal and Bacterial Type Strains, Phase II (KMG-II): from individual species to whole genera.</title>
        <authorList>
            <person name="Goeker M."/>
        </authorList>
    </citation>
    <scope>NUCLEOTIDE SEQUENCE [LARGE SCALE GENOMIC DNA]</scope>
    <source>
        <strain evidence="5 6">ATCC 25309</strain>
    </source>
</reference>
<proteinExistence type="inferred from homology"/>
<dbReference type="GO" id="GO:0005829">
    <property type="term" value="C:cytosol"/>
    <property type="evidence" value="ECO:0007669"/>
    <property type="project" value="TreeGrafter"/>
</dbReference>
<evidence type="ECO:0000313" key="5">
    <source>
        <dbReference type="EMBL" id="TDU64608.1"/>
    </source>
</evidence>
<evidence type="ECO:0000313" key="6">
    <source>
        <dbReference type="Proteomes" id="UP000295662"/>
    </source>
</evidence>
<dbReference type="InterPro" id="IPR009288">
    <property type="entry name" value="AIG2-like_dom"/>
</dbReference>
<dbReference type="Proteomes" id="UP000295662">
    <property type="component" value="Unassembled WGS sequence"/>
</dbReference>
<dbReference type="InterPro" id="IPR039126">
    <property type="entry name" value="GGACT"/>
</dbReference>
<sequence length="116" mass="12991">MLIFVYGTLKRGGSNHGYMRGQQFIAEADTLPKYRLYDLGGYPGMVAAESDGLSISGEIWEVNTDGLGRLDALEDIEGGEYARERIPMLPPHDELQVEGYRYLFPVTGCRDLGRSW</sequence>
<dbReference type="Pfam" id="PF06094">
    <property type="entry name" value="GGACT"/>
    <property type="match status" value="1"/>
</dbReference>
<dbReference type="AlphaFoldDB" id="A0A4R7RKC3"/>
<dbReference type="EMBL" id="SOCA01000010">
    <property type="protein sequence ID" value="TDU64608.1"/>
    <property type="molecule type" value="Genomic_DNA"/>
</dbReference>
<comment type="similarity">
    <text evidence="1 3">Belongs to the gamma-glutamylcyclotransferase family.</text>
</comment>
<gene>
    <name evidence="5" type="ORF">EI77_04059</name>
</gene>
<keyword evidence="5" id="KW-0808">Transferase</keyword>
<dbReference type="GO" id="GO:0016740">
    <property type="term" value="F:transferase activity"/>
    <property type="evidence" value="ECO:0007669"/>
    <property type="project" value="UniProtKB-KW"/>
</dbReference>
<feature type="domain" description="Gamma-glutamylcyclotransferase AIG2-like" evidence="4">
    <location>
        <begin position="3"/>
        <end position="104"/>
    </location>
</feature>
<dbReference type="PANTHER" id="PTHR12510:SF4">
    <property type="entry name" value="GAMMA-GLUTAMYLAMINECYCLOTRANSFERASE"/>
    <property type="match status" value="1"/>
</dbReference>
<evidence type="ECO:0000256" key="3">
    <source>
        <dbReference type="RuleBase" id="RU367036"/>
    </source>
</evidence>
<evidence type="ECO:0000256" key="2">
    <source>
        <dbReference type="PIRSR" id="PIRSR639126-1"/>
    </source>
</evidence>
<dbReference type="OrthoDB" id="8538589at2"/>
<dbReference type="InterPro" id="IPR036568">
    <property type="entry name" value="GGCT-like_sf"/>
</dbReference>
<accession>A0A4R7RKC3</accession>
<evidence type="ECO:0000256" key="1">
    <source>
        <dbReference type="ARBA" id="ARBA00008861"/>
    </source>
</evidence>
<keyword evidence="6" id="KW-1185">Reference proteome</keyword>
<dbReference type="CDD" id="cd06661">
    <property type="entry name" value="GGCT_like"/>
    <property type="match status" value="1"/>
</dbReference>
<feature type="active site" description="Proton acceptor" evidence="2">
    <location>
        <position position="74"/>
    </location>
</feature>
<dbReference type="InterPro" id="IPR013024">
    <property type="entry name" value="GGCT-like"/>
</dbReference>
<dbReference type="Gene3D" id="3.10.490.10">
    <property type="entry name" value="Gamma-glutamyl cyclotransferase-like"/>
    <property type="match status" value="1"/>
</dbReference>
<organism evidence="5 6">
    <name type="scientific">Prosthecobacter fusiformis</name>
    <dbReference type="NCBI Taxonomy" id="48464"/>
    <lineage>
        <taxon>Bacteria</taxon>
        <taxon>Pseudomonadati</taxon>
        <taxon>Verrucomicrobiota</taxon>
        <taxon>Verrucomicrobiia</taxon>
        <taxon>Verrucomicrobiales</taxon>
        <taxon>Verrucomicrobiaceae</taxon>
        <taxon>Prosthecobacter</taxon>
    </lineage>
</organism>
<protein>
    <recommendedName>
        <fullName evidence="3">Gamma-glutamylcyclotransferase family protein</fullName>
    </recommendedName>
</protein>
<dbReference type="PANTHER" id="PTHR12510">
    <property type="entry name" value="TROPONIN C-AKIN-1 PROTEIN"/>
    <property type="match status" value="1"/>
</dbReference>
<dbReference type="RefSeq" id="WP_133797043.1">
    <property type="nucleotide sequence ID" value="NZ_SOCA01000010.1"/>
</dbReference>
<comment type="caution">
    <text evidence="5">The sequence shown here is derived from an EMBL/GenBank/DDBJ whole genome shotgun (WGS) entry which is preliminary data.</text>
</comment>
<dbReference type="GO" id="GO:0061929">
    <property type="term" value="F:gamma-glutamylaminecyclotransferase activity"/>
    <property type="evidence" value="ECO:0007669"/>
    <property type="project" value="InterPro"/>
</dbReference>
<dbReference type="SUPFAM" id="SSF110857">
    <property type="entry name" value="Gamma-glutamyl cyclotransferase-like"/>
    <property type="match status" value="1"/>
</dbReference>
<evidence type="ECO:0000259" key="4">
    <source>
        <dbReference type="Pfam" id="PF06094"/>
    </source>
</evidence>
<name>A0A4R7RKC3_9BACT</name>